<dbReference type="SUPFAM" id="SSF48179">
    <property type="entry name" value="6-phosphogluconate dehydrogenase C-terminal domain-like"/>
    <property type="match status" value="1"/>
</dbReference>
<dbReference type="PANTHER" id="PTHR38015">
    <property type="entry name" value="BLR6086 PROTEIN"/>
    <property type="match status" value="1"/>
</dbReference>
<dbReference type="InterPro" id="IPR006115">
    <property type="entry name" value="6PGDH_NADP-bd"/>
</dbReference>
<dbReference type="InterPro" id="IPR051729">
    <property type="entry name" value="Opine/Lysopine_DH"/>
</dbReference>
<dbReference type="InterPro" id="IPR036291">
    <property type="entry name" value="NAD(P)-bd_dom_sf"/>
</dbReference>
<dbReference type="SUPFAM" id="SSF51735">
    <property type="entry name" value="NAD(P)-binding Rossmann-fold domains"/>
    <property type="match status" value="1"/>
</dbReference>
<dbReference type="InterPro" id="IPR003421">
    <property type="entry name" value="Opine_DH"/>
</dbReference>
<dbReference type="OrthoDB" id="1073746at2"/>
<dbReference type="Gene3D" id="1.10.1040.10">
    <property type="entry name" value="N-(1-d-carboxylethyl)-l-norvaline Dehydrogenase, domain 2"/>
    <property type="match status" value="1"/>
</dbReference>
<dbReference type="Gene3D" id="3.40.50.720">
    <property type="entry name" value="NAD(P)-binding Rossmann-like Domain"/>
    <property type="match status" value="1"/>
</dbReference>
<feature type="domain" description="6-phosphogluconate dehydrogenase NADP-binding" evidence="2">
    <location>
        <begin position="8"/>
        <end position="107"/>
    </location>
</feature>
<dbReference type="GO" id="GO:0046168">
    <property type="term" value="P:glycerol-3-phosphate catabolic process"/>
    <property type="evidence" value="ECO:0007669"/>
    <property type="project" value="InterPro"/>
</dbReference>
<accession>A0A3Q9HRN0</accession>
<sequence length="402" mass="44429">MFFERKPKFAVLGAGHGGQAMAAHLALMGYEVNLFNKTATRIEAVRKIGGIHLSGVFNGFGKLKKVTTDLRQAIAGVDIIMIVTPATAHEFFARALVPVLEDGQIVVLNPGRTGGALEFAQILKEEGFKKKCYIAETQTFLYASRVIGPAQARIFGLKNIVPIAAFPAVDTPVVYNKLHRVFPQFTPAKNILKTSLENIGAVFHPVPTILNVGRIESTRGDFTYYHEGISPSVARFAQMVDDERMAVALRLGVDVLTARDWMRKVYGVQGNTLYEVFQNNRQYDGIKAPATIDHRYIYEDVPMSLVPISSLGRMLGVPTPAINTIIDMACLLHERDYWAIGRTVEKLGLAGMTVKEIQSYVETGKVKVRRPSKVSRFTVGSEVERVVDLGHIIREREGGVDN</sequence>
<dbReference type="RefSeq" id="WP_127016321.1">
    <property type="nucleotide sequence ID" value="NZ_CP016379.1"/>
</dbReference>
<dbReference type="EMBL" id="CP016379">
    <property type="protein sequence ID" value="AZR72986.1"/>
    <property type="molecule type" value="Genomic_DNA"/>
</dbReference>
<feature type="domain" description="Opine dehydrogenase" evidence="1">
    <location>
        <begin position="188"/>
        <end position="331"/>
    </location>
</feature>
<evidence type="ECO:0000259" key="1">
    <source>
        <dbReference type="Pfam" id="PF02317"/>
    </source>
</evidence>
<proteinExistence type="predicted"/>
<dbReference type="AlphaFoldDB" id="A0A3Q9HRN0"/>
<keyword evidence="4" id="KW-1185">Reference proteome</keyword>
<dbReference type="InterPro" id="IPR013328">
    <property type="entry name" value="6PGD_dom2"/>
</dbReference>
<protein>
    <submittedName>
        <fullName evidence="3">NADP transhydrogenase subunit alpha</fullName>
    </submittedName>
</protein>
<evidence type="ECO:0000259" key="2">
    <source>
        <dbReference type="Pfam" id="PF03446"/>
    </source>
</evidence>
<dbReference type="Proteomes" id="UP000267250">
    <property type="component" value="Chromosome"/>
</dbReference>
<dbReference type="Pfam" id="PF02317">
    <property type="entry name" value="Octopine_DH"/>
    <property type="match status" value="1"/>
</dbReference>
<name>A0A3Q9HRN0_9FIRM</name>
<organism evidence="3 4">
    <name type="scientific">Anoxybacter fermentans</name>
    <dbReference type="NCBI Taxonomy" id="1323375"/>
    <lineage>
        <taxon>Bacteria</taxon>
        <taxon>Bacillati</taxon>
        <taxon>Bacillota</taxon>
        <taxon>Clostridia</taxon>
        <taxon>Halanaerobiales</taxon>
        <taxon>Anoxybacter</taxon>
    </lineage>
</organism>
<dbReference type="KEGG" id="aft:BBF96_06005"/>
<dbReference type="Pfam" id="PF03446">
    <property type="entry name" value="NAD_binding_2"/>
    <property type="match status" value="1"/>
</dbReference>
<dbReference type="PANTHER" id="PTHR38015:SF1">
    <property type="entry name" value="OPINE DEHYDROGENASE DOMAIN-CONTAINING PROTEIN"/>
    <property type="match status" value="1"/>
</dbReference>
<dbReference type="GO" id="GO:0051287">
    <property type="term" value="F:NAD binding"/>
    <property type="evidence" value="ECO:0007669"/>
    <property type="project" value="InterPro"/>
</dbReference>
<gene>
    <name evidence="3" type="ORF">BBF96_06005</name>
</gene>
<evidence type="ECO:0000313" key="4">
    <source>
        <dbReference type="Proteomes" id="UP000267250"/>
    </source>
</evidence>
<evidence type="ECO:0000313" key="3">
    <source>
        <dbReference type="EMBL" id="AZR72986.1"/>
    </source>
</evidence>
<dbReference type="InterPro" id="IPR008927">
    <property type="entry name" value="6-PGluconate_DH-like_C_sf"/>
</dbReference>
<dbReference type="GO" id="GO:0016616">
    <property type="term" value="F:oxidoreductase activity, acting on the CH-OH group of donors, NAD or NADP as acceptor"/>
    <property type="evidence" value="ECO:0007669"/>
    <property type="project" value="InterPro"/>
</dbReference>
<reference evidence="3 4" key="1">
    <citation type="submission" date="2016-07" db="EMBL/GenBank/DDBJ databases">
        <title>Genome and transcriptome analysis of iron-reducing fermentative bacteria Anoxybacter fermentans.</title>
        <authorList>
            <person name="Zeng X."/>
            <person name="Shao Z."/>
        </authorList>
    </citation>
    <scope>NUCLEOTIDE SEQUENCE [LARGE SCALE GENOMIC DNA]</scope>
    <source>
        <strain evidence="3 4">DY22613</strain>
    </source>
</reference>